<dbReference type="AlphaFoldDB" id="A0A9Q3HAM2"/>
<evidence type="ECO:0000313" key="2">
    <source>
        <dbReference type="Proteomes" id="UP000765509"/>
    </source>
</evidence>
<accession>A0A9Q3HAM2</accession>
<gene>
    <name evidence="1" type="ORF">O181_037993</name>
</gene>
<dbReference type="Proteomes" id="UP000765509">
    <property type="component" value="Unassembled WGS sequence"/>
</dbReference>
<comment type="caution">
    <text evidence="1">The sequence shown here is derived from an EMBL/GenBank/DDBJ whole genome shotgun (WGS) entry which is preliminary data.</text>
</comment>
<evidence type="ECO:0000313" key="1">
    <source>
        <dbReference type="EMBL" id="MBW0498278.1"/>
    </source>
</evidence>
<keyword evidence="2" id="KW-1185">Reference proteome</keyword>
<protein>
    <submittedName>
        <fullName evidence="1">Uncharacterized protein</fullName>
    </submittedName>
</protein>
<name>A0A9Q3HAM2_9BASI</name>
<dbReference type="EMBL" id="AVOT02014656">
    <property type="protein sequence ID" value="MBW0498278.1"/>
    <property type="molecule type" value="Genomic_DNA"/>
</dbReference>
<organism evidence="1 2">
    <name type="scientific">Austropuccinia psidii MF-1</name>
    <dbReference type="NCBI Taxonomy" id="1389203"/>
    <lineage>
        <taxon>Eukaryota</taxon>
        <taxon>Fungi</taxon>
        <taxon>Dikarya</taxon>
        <taxon>Basidiomycota</taxon>
        <taxon>Pucciniomycotina</taxon>
        <taxon>Pucciniomycetes</taxon>
        <taxon>Pucciniales</taxon>
        <taxon>Sphaerophragmiaceae</taxon>
        <taxon>Austropuccinia</taxon>
    </lineage>
</organism>
<reference evidence="1" key="1">
    <citation type="submission" date="2021-03" db="EMBL/GenBank/DDBJ databases">
        <title>Draft genome sequence of rust myrtle Austropuccinia psidii MF-1, a brazilian biotype.</title>
        <authorList>
            <person name="Quecine M.C."/>
            <person name="Pachon D.M.R."/>
            <person name="Bonatelli M.L."/>
            <person name="Correr F.H."/>
            <person name="Franceschini L.M."/>
            <person name="Leite T.F."/>
            <person name="Margarido G.R.A."/>
            <person name="Almeida C.A."/>
            <person name="Ferrarezi J.A."/>
            <person name="Labate C.A."/>
        </authorList>
    </citation>
    <scope>NUCLEOTIDE SEQUENCE</scope>
    <source>
        <strain evidence="1">MF-1</strain>
    </source>
</reference>
<sequence length="104" mass="11810">MAHGPHTAYHETLRPLLAQIQWGQPPTSKARWAHLSQIWPPIPPVPQMAKRTPGHKLANLSPWPLEITRGHQIKLRKVSPSFRGKTSPHQCTPYHGFRNGAYMV</sequence>
<proteinExistence type="predicted"/>